<evidence type="ECO:0000256" key="2">
    <source>
        <dbReference type="ARBA" id="ARBA00022840"/>
    </source>
</evidence>
<gene>
    <name evidence="4" type="ORF">HMPREF3225_00171</name>
</gene>
<dbReference type="InterPro" id="IPR027417">
    <property type="entry name" value="P-loop_NTPase"/>
</dbReference>
<dbReference type="InterPro" id="IPR003439">
    <property type="entry name" value="ABC_transporter-like_ATP-bd"/>
</dbReference>
<evidence type="ECO:0000313" key="4">
    <source>
        <dbReference type="EMBL" id="KXA40328.1"/>
    </source>
</evidence>
<keyword evidence="2 4" id="KW-0067">ATP-binding</keyword>
<dbReference type="SUPFAM" id="SSF52540">
    <property type="entry name" value="P-loop containing nucleoside triphosphate hydrolases"/>
    <property type="match status" value="1"/>
</dbReference>
<sequence>MVYIDQAFPNFKGEYMESLMTIKDLKVDINNRKILNLNNSTINIYSEDKIALIGKNGAGKTTLINCLLNEINYSGVIDRKISSKDIGIVFQENKYGDLIKVHELIYLATAYSKRSEEFKAFTKAFSLEHLINKFVKDLSLGEQKRLTVGLVLNKQKKLYIFDELTSGLDYEKRQNLLQKTKEITQNKAVIKITHYFDEVENWANKLIILDKGELLYYGSIDQFFSKFYHYALIEIVNQELDHLVRDDIENINADVYFNAKIVTHNKEQMNDVINILNERKIEFKINMQNIYSTYLISTLEEI</sequence>
<dbReference type="AlphaFoldDB" id="A0ABD4EK32"/>
<reference evidence="4 5" key="1">
    <citation type="submission" date="2016-01" db="EMBL/GenBank/DDBJ databases">
        <authorList>
            <person name="Mitreva M."/>
            <person name="Pepin K.H."/>
            <person name="Mihindukulasuriya K.A."/>
            <person name="Fulton R."/>
            <person name="Fronick C."/>
            <person name="O'Laughlin M."/>
            <person name="Miner T."/>
            <person name="Herter B."/>
            <person name="Rosa B.A."/>
            <person name="Cordes M."/>
            <person name="Tomlinson C."/>
            <person name="Wollam A."/>
            <person name="Palsikar V.B."/>
            <person name="Mardis E.R."/>
            <person name="Wilson R.K."/>
        </authorList>
    </citation>
    <scope>NUCLEOTIDE SEQUENCE [LARGE SCALE GENOMIC DNA]</scope>
    <source>
        <strain evidence="4 5">MJR7738</strain>
    </source>
</reference>
<evidence type="ECO:0000259" key="3">
    <source>
        <dbReference type="PROSITE" id="PS50893"/>
    </source>
</evidence>
<accession>A0ABD4EK32</accession>
<organism evidence="4 5">
    <name type="scientific">Staphylococcus lugdunensis</name>
    <dbReference type="NCBI Taxonomy" id="28035"/>
    <lineage>
        <taxon>Bacteria</taxon>
        <taxon>Bacillati</taxon>
        <taxon>Bacillota</taxon>
        <taxon>Bacilli</taxon>
        <taxon>Bacillales</taxon>
        <taxon>Staphylococcaceae</taxon>
        <taxon>Staphylococcus</taxon>
    </lineage>
</organism>
<dbReference type="GO" id="GO:0005524">
    <property type="term" value="F:ATP binding"/>
    <property type="evidence" value="ECO:0007669"/>
    <property type="project" value="UniProtKB-KW"/>
</dbReference>
<dbReference type="Gene3D" id="3.40.50.300">
    <property type="entry name" value="P-loop containing nucleotide triphosphate hydrolases"/>
    <property type="match status" value="1"/>
</dbReference>
<dbReference type="PROSITE" id="PS50893">
    <property type="entry name" value="ABC_TRANSPORTER_2"/>
    <property type="match status" value="1"/>
</dbReference>
<dbReference type="Pfam" id="PF00005">
    <property type="entry name" value="ABC_tran"/>
    <property type="match status" value="1"/>
</dbReference>
<dbReference type="Proteomes" id="UP000070063">
    <property type="component" value="Unassembled WGS sequence"/>
</dbReference>
<dbReference type="EMBL" id="LRQI01000012">
    <property type="protein sequence ID" value="KXA40328.1"/>
    <property type="molecule type" value="Genomic_DNA"/>
</dbReference>
<dbReference type="InterPro" id="IPR017871">
    <property type="entry name" value="ABC_transporter-like_CS"/>
</dbReference>
<evidence type="ECO:0000256" key="1">
    <source>
        <dbReference type="ARBA" id="ARBA00022741"/>
    </source>
</evidence>
<protein>
    <submittedName>
        <fullName evidence="4">ABC transporter, ATP-binding protein</fullName>
    </submittedName>
</protein>
<dbReference type="PANTHER" id="PTHR43582:SF2">
    <property type="entry name" value="LINEARMYCIN RESISTANCE ATP-BINDING PROTEIN LNRL"/>
    <property type="match status" value="1"/>
</dbReference>
<feature type="domain" description="ABC transporter" evidence="3">
    <location>
        <begin position="20"/>
        <end position="236"/>
    </location>
</feature>
<keyword evidence="1" id="KW-0547">Nucleotide-binding</keyword>
<evidence type="ECO:0000313" key="5">
    <source>
        <dbReference type="Proteomes" id="UP000070063"/>
    </source>
</evidence>
<dbReference type="InterPro" id="IPR003593">
    <property type="entry name" value="AAA+_ATPase"/>
</dbReference>
<dbReference type="SMART" id="SM00382">
    <property type="entry name" value="AAA"/>
    <property type="match status" value="1"/>
</dbReference>
<dbReference type="PANTHER" id="PTHR43582">
    <property type="entry name" value="LINEARMYCIN RESISTANCE ATP-BINDING PROTEIN LNRL"/>
    <property type="match status" value="1"/>
</dbReference>
<name>A0ABD4EK32_STALU</name>
<dbReference type="PROSITE" id="PS00211">
    <property type="entry name" value="ABC_TRANSPORTER_1"/>
    <property type="match status" value="1"/>
</dbReference>
<comment type="caution">
    <text evidence="4">The sequence shown here is derived from an EMBL/GenBank/DDBJ whole genome shotgun (WGS) entry which is preliminary data.</text>
</comment>
<proteinExistence type="predicted"/>